<dbReference type="Pfam" id="PF10181">
    <property type="entry name" value="PIG-H"/>
    <property type="match status" value="1"/>
</dbReference>
<keyword evidence="4" id="KW-1133">Transmembrane helix</keyword>
<dbReference type="Proteomes" id="UP000239649">
    <property type="component" value="Unassembled WGS sequence"/>
</dbReference>
<comment type="pathway">
    <text evidence="1">Glycolipid biosynthesis; glycosylphosphatidylinositol-anchor biosynthesis.</text>
</comment>
<sequence>MQRRYTLRVIPHGAGSVEWRVQAPGATPQAAASVVLLGLLLVALPTALLGAGWRAALLWGGAAAAALAVARVLLAVQHESLIYIRLLGVRLSSKRRCGLWGTSRFLPLRQLSGIIIHEGVAPSSVYFYLGLTLKPGAGSSPRRAGSTDSDGANSGASNGGDGSSPSGGPQRRTSGGGGASGGRQVAGEGDVVVVFPHLRPRLSLLRQAYQQLQPLLQYDMEAMAAPARGDAAGGAPAQ</sequence>
<comment type="caution">
    <text evidence="6">The sequence shown here is derived from an EMBL/GenBank/DDBJ whole genome shotgun (WGS) entry which is preliminary data.</text>
</comment>
<proteinExistence type="inferred from homology"/>
<protein>
    <submittedName>
        <fullName evidence="6">Phosphatidylinositol N-acetylglucosaminyltransferase</fullName>
    </submittedName>
</protein>
<gene>
    <name evidence="6" type="ORF">C2E20_6342</name>
</gene>
<dbReference type="OrthoDB" id="6256716at2759"/>
<dbReference type="GO" id="GO:0000506">
    <property type="term" value="C:glycosylphosphatidylinositol-N-acetylglucosaminyltransferase (GPI-GnT) complex"/>
    <property type="evidence" value="ECO:0007669"/>
    <property type="project" value="InterPro"/>
</dbReference>
<dbReference type="GO" id="GO:0006506">
    <property type="term" value="P:GPI anchor biosynthetic process"/>
    <property type="evidence" value="ECO:0007669"/>
    <property type="project" value="UniProtKB-UniPathway"/>
</dbReference>
<evidence type="ECO:0000256" key="1">
    <source>
        <dbReference type="ARBA" id="ARBA00004687"/>
    </source>
</evidence>
<feature type="domain" description="Phosphatidylinositol N-acetylglucosaminyltransferase subunit H conserved" evidence="5">
    <location>
        <begin position="80"/>
        <end position="134"/>
    </location>
</feature>
<evidence type="ECO:0000256" key="3">
    <source>
        <dbReference type="SAM" id="MobiDB-lite"/>
    </source>
</evidence>
<dbReference type="PANTHER" id="PTHR15231:SF1">
    <property type="entry name" value="PHOSPHATIDYLINOSITOL N-ACETYLGLUCOSAMINYLTRANSFERASE SUBUNIT H"/>
    <property type="match status" value="1"/>
</dbReference>
<keyword evidence="6" id="KW-0808">Transferase</keyword>
<dbReference type="GO" id="GO:0016757">
    <property type="term" value="F:glycosyltransferase activity"/>
    <property type="evidence" value="ECO:0007669"/>
    <property type="project" value="UniProtKB-KW"/>
</dbReference>
<name>A0A2P6V866_9CHLO</name>
<evidence type="ECO:0000256" key="4">
    <source>
        <dbReference type="SAM" id="Phobius"/>
    </source>
</evidence>
<evidence type="ECO:0000313" key="7">
    <source>
        <dbReference type="Proteomes" id="UP000239649"/>
    </source>
</evidence>
<feature type="compositionally biased region" description="Low complexity" evidence="3">
    <location>
        <begin position="163"/>
        <end position="173"/>
    </location>
</feature>
<dbReference type="UniPathway" id="UPA00196"/>
<accession>A0A2P6V866</accession>
<evidence type="ECO:0000313" key="6">
    <source>
        <dbReference type="EMBL" id="PSC70277.1"/>
    </source>
</evidence>
<organism evidence="6 7">
    <name type="scientific">Micractinium conductrix</name>
    <dbReference type="NCBI Taxonomy" id="554055"/>
    <lineage>
        <taxon>Eukaryota</taxon>
        <taxon>Viridiplantae</taxon>
        <taxon>Chlorophyta</taxon>
        <taxon>core chlorophytes</taxon>
        <taxon>Trebouxiophyceae</taxon>
        <taxon>Chlorellales</taxon>
        <taxon>Chlorellaceae</taxon>
        <taxon>Chlorella clade</taxon>
        <taxon>Micractinium</taxon>
    </lineage>
</organism>
<dbReference type="InterPro" id="IPR044215">
    <property type="entry name" value="PIG-H"/>
</dbReference>
<keyword evidence="4" id="KW-0812">Transmembrane</keyword>
<evidence type="ECO:0000259" key="5">
    <source>
        <dbReference type="Pfam" id="PF10181"/>
    </source>
</evidence>
<keyword evidence="6" id="KW-0328">Glycosyltransferase</keyword>
<dbReference type="EMBL" id="LHPF02000021">
    <property type="protein sequence ID" value="PSC70277.1"/>
    <property type="molecule type" value="Genomic_DNA"/>
</dbReference>
<feature type="region of interest" description="Disordered" evidence="3">
    <location>
        <begin position="137"/>
        <end position="184"/>
    </location>
</feature>
<reference evidence="6 7" key="1">
    <citation type="journal article" date="2018" name="Plant J.">
        <title>Genome sequences of Chlorella sorokiniana UTEX 1602 and Micractinium conductrix SAG 241.80: implications to maltose excretion by a green alga.</title>
        <authorList>
            <person name="Arriola M.B."/>
            <person name="Velmurugan N."/>
            <person name="Zhang Y."/>
            <person name="Plunkett M.H."/>
            <person name="Hondzo H."/>
            <person name="Barney B.M."/>
        </authorList>
    </citation>
    <scope>NUCLEOTIDE SEQUENCE [LARGE SCALE GENOMIC DNA]</scope>
    <source>
        <strain evidence="6 7">SAG 241.80</strain>
    </source>
</reference>
<dbReference type="InterPro" id="IPR019328">
    <property type="entry name" value="PIGH-H_dom"/>
</dbReference>
<feature type="transmembrane region" description="Helical" evidence="4">
    <location>
        <begin position="56"/>
        <end position="76"/>
    </location>
</feature>
<dbReference type="AlphaFoldDB" id="A0A2P6V866"/>
<keyword evidence="7" id="KW-1185">Reference proteome</keyword>
<keyword evidence="4" id="KW-0472">Membrane</keyword>
<feature type="transmembrane region" description="Helical" evidence="4">
    <location>
        <begin position="30"/>
        <end position="50"/>
    </location>
</feature>
<evidence type="ECO:0000256" key="2">
    <source>
        <dbReference type="ARBA" id="ARBA00009610"/>
    </source>
</evidence>
<dbReference type="PANTHER" id="PTHR15231">
    <property type="entry name" value="PHOSPHATIDYLINOSITOL N-ACETYLGLUCOSAMINYLTRANSFERASE SUBUNIT H"/>
    <property type="match status" value="1"/>
</dbReference>
<comment type="similarity">
    <text evidence="2">Belongs to the PIGH family.</text>
</comment>